<protein>
    <submittedName>
        <fullName evidence="1">Uncharacterized protein</fullName>
    </submittedName>
</protein>
<evidence type="ECO:0000313" key="2">
    <source>
        <dbReference type="Proteomes" id="UP000002774"/>
    </source>
</evidence>
<gene>
    <name evidence="1" type="ORF">Mucpa_2561</name>
</gene>
<dbReference type="RefSeq" id="WP_008506815.1">
    <property type="nucleotide sequence ID" value="NZ_CM001403.1"/>
</dbReference>
<dbReference type="EMBL" id="CM001403">
    <property type="protein sequence ID" value="EHQ26676.1"/>
    <property type="molecule type" value="Genomic_DNA"/>
</dbReference>
<evidence type="ECO:0000313" key="1">
    <source>
        <dbReference type="EMBL" id="EHQ26676.1"/>
    </source>
</evidence>
<dbReference type="STRING" id="714943.Mucpa_2561"/>
<dbReference type="Proteomes" id="UP000002774">
    <property type="component" value="Chromosome"/>
</dbReference>
<proteinExistence type="predicted"/>
<dbReference type="HOGENOM" id="CLU_2735651_0_0_10"/>
<name>H1Y219_9SPHI</name>
<organism evidence="1 2">
    <name type="scientific">Mucilaginibacter paludis DSM 18603</name>
    <dbReference type="NCBI Taxonomy" id="714943"/>
    <lineage>
        <taxon>Bacteria</taxon>
        <taxon>Pseudomonadati</taxon>
        <taxon>Bacteroidota</taxon>
        <taxon>Sphingobacteriia</taxon>
        <taxon>Sphingobacteriales</taxon>
        <taxon>Sphingobacteriaceae</taxon>
        <taxon>Mucilaginibacter</taxon>
    </lineage>
</organism>
<accession>H1Y219</accession>
<dbReference type="AlphaFoldDB" id="H1Y219"/>
<reference evidence="1" key="1">
    <citation type="submission" date="2011-09" db="EMBL/GenBank/DDBJ databases">
        <title>The permanent draft genome of Mucilaginibacter paludis DSM 18603.</title>
        <authorList>
            <consortium name="US DOE Joint Genome Institute (JGI-PGF)"/>
            <person name="Lucas S."/>
            <person name="Han J."/>
            <person name="Lapidus A."/>
            <person name="Bruce D."/>
            <person name="Goodwin L."/>
            <person name="Pitluck S."/>
            <person name="Peters L."/>
            <person name="Kyrpides N."/>
            <person name="Mavromatis K."/>
            <person name="Ivanova N."/>
            <person name="Mikhailova N."/>
            <person name="Held B."/>
            <person name="Detter J.C."/>
            <person name="Tapia R."/>
            <person name="Han C."/>
            <person name="Land M."/>
            <person name="Hauser L."/>
            <person name="Markowitz V."/>
            <person name="Cheng J.-F."/>
            <person name="Hugenholtz P."/>
            <person name="Woyke T."/>
            <person name="Wu D."/>
            <person name="Tindall B."/>
            <person name="Brambilla E."/>
            <person name="Klenk H.-P."/>
            <person name="Eisen J.A."/>
        </authorList>
    </citation>
    <scope>NUCLEOTIDE SEQUENCE [LARGE SCALE GENOMIC DNA]</scope>
    <source>
        <strain evidence="1">DSM 18603</strain>
    </source>
</reference>
<keyword evidence="2" id="KW-1185">Reference proteome</keyword>
<sequence>MHKKKKNGSNFQDIRRPTFVQSFQLRGSAERKNDFNGMVAIPAKILSFSFVSNGAALAMCCIGAGTDHCCG</sequence>